<keyword evidence="4 6" id="KW-1133">Transmembrane helix</keyword>
<feature type="transmembrane region" description="Helical" evidence="6">
    <location>
        <begin position="68"/>
        <end position="88"/>
    </location>
</feature>
<evidence type="ECO:0000256" key="6">
    <source>
        <dbReference type="SAM" id="Phobius"/>
    </source>
</evidence>
<feature type="transmembrane region" description="Helical" evidence="6">
    <location>
        <begin position="230"/>
        <end position="252"/>
    </location>
</feature>
<feature type="transmembrane region" description="Helical" evidence="6">
    <location>
        <begin position="142"/>
        <end position="159"/>
    </location>
</feature>
<dbReference type="InterPro" id="IPR051611">
    <property type="entry name" value="ECF_transporter_component"/>
</dbReference>
<evidence type="ECO:0000313" key="7">
    <source>
        <dbReference type="EMBL" id="ALG07113.1"/>
    </source>
</evidence>
<dbReference type="PANTHER" id="PTHR34857">
    <property type="entry name" value="SLL0384 PROTEIN"/>
    <property type="match status" value="1"/>
</dbReference>
<keyword evidence="8" id="KW-1185">Reference proteome</keyword>
<dbReference type="EMBL" id="CP012752">
    <property type="protein sequence ID" value="ALG07113.1"/>
    <property type="molecule type" value="Genomic_DNA"/>
</dbReference>
<dbReference type="STRING" id="860235.AOZ06_09420"/>
<gene>
    <name evidence="7" type="ORF">AOZ06_09420</name>
</gene>
<protein>
    <submittedName>
        <fullName evidence="7">Cobalt ABC transporter permease</fullName>
    </submittedName>
</protein>
<comment type="subcellular location">
    <subcellularLocation>
        <location evidence="1">Cell membrane</location>
        <topology evidence="1">Multi-pass membrane protein</topology>
    </subcellularLocation>
</comment>
<sequence>MGAGHSHLLYRAGDSAVHRVAPQIKIVAALAMVLCVVATPRSEFGAFAAYLVVLVAIWSVARVPVRWFAARAVIEVPFVVLAVLLPFVGGGPRTDFLGLPVSVEGSLAGWNILVKGTLGVLVSLTMAATTSQRDLIAGLQRLRVPSLFVTIATLMVRYVEVIVEEARRMRIARISRGHDPRFLWQLGATARGIGTLFIRSYERGERVHIAMVSRGWSGVLPDANQERPAIGVWVAGLVPAAIFAVTLTVSLWT</sequence>
<dbReference type="Proteomes" id="UP000063699">
    <property type="component" value="Chromosome"/>
</dbReference>
<evidence type="ECO:0000256" key="5">
    <source>
        <dbReference type="ARBA" id="ARBA00023136"/>
    </source>
</evidence>
<dbReference type="InterPro" id="IPR012809">
    <property type="entry name" value="ECF_CbiQ"/>
</dbReference>
<keyword evidence="5 6" id="KW-0472">Membrane</keyword>
<evidence type="ECO:0000256" key="4">
    <source>
        <dbReference type="ARBA" id="ARBA00022989"/>
    </source>
</evidence>
<evidence type="ECO:0000256" key="3">
    <source>
        <dbReference type="ARBA" id="ARBA00022692"/>
    </source>
</evidence>
<dbReference type="NCBIfam" id="TIGR02454">
    <property type="entry name" value="ECF_T_CbiQ"/>
    <property type="match status" value="1"/>
</dbReference>
<name>A0A0N9HYD3_9PSEU</name>
<dbReference type="OrthoDB" id="4533at2"/>
<dbReference type="PANTHER" id="PTHR34857:SF2">
    <property type="entry name" value="SLL0384 PROTEIN"/>
    <property type="match status" value="1"/>
</dbReference>
<evidence type="ECO:0000256" key="1">
    <source>
        <dbReference type="ARBA" id="ARBA00004651"/>
    </source>
</evidence>
<evidence type="ECO:0000313" key="8">
    <source>
        <dbReference type="Proteomes" id="UP000063699"/>
    </source>
</evidence>
<dbReference type="InterPro" id="IPR003339">
    <property type="entry name" value="ABC/ECF_trnsptr_transmembrane"/>
</dbReference>
<dbReference type="Pfam" id="PF02361">
    <property type="entry name" value="CbiQ"/>
    <property type="match status" value="1"/>
</dbReference>
<dbReference type="GO" id="GO:0043190">
    <property type="term" value="C:ATP-binding cassette (ABC) transporter complex"/>
    <property type="evidence" value="ECO:0007669"/>
    <property type="project" value="InterPro"/>
</dbReference>
<keyword evidence="2" id="KW-1003">Cell membrane</keyword>
<feature type="transmembrane region" description="Helical" evidence="6">
    <location>
        <begin position="45"/>
        <end position="61"/>
    </location>
</feature>
<dbReference type="KEGG" id="kphy:AOZ06_09420"/>
<accession>A0A0N9HYD3</accession>
<feature type="transmembrane region" description="Helical" evidence="6">
    <location>
        <begin position="108"/>
        <end position="130"/>
    </location>
</feature>
<dbReference type="RefSeq" id="WP_054289084.1">
    <property type="nucleotide sequence ID" value="NZ_CP012752.1"/>
</dbReference>
<feature type="transmembrane region" description="Helical" evidence="6">
    <location>
        <begin position="20"/>
        <end position="39"/>
    </location>
</feature>
<dbReference type="GO" id="GO:0006824">
    <property type="term" value="P:cobalt ion transport"/>
    <property type="evidence" value="ECO:0007669"/>
    <property type="project" value="InterPro"/>
</dbReference>
<proteinExistence type="predicted"/>
<organism evidence="7 8">
    <name type="scientific">Kibdelosporangium phytohabitans</name>
    <dbReference type="NCBI Taxonomy" id="860235"/>
    <lineage>
        <taxon>Bacteria</taxon>
        <taxon>Bacillati</taxon>
        <taxon>Actinomycetota</taxon>
        <taxon>Actinomycetes</taxon>
        <taxon>Pseudonocardiales</taxon>
        <taxon>Pseudonocardiaceae</taxon>
        <taxon>Kibdelosporangium</taxon>
    </lineage>
</organism>
<dbReference type="AlphaFoldDB" id="A0A0N9HYD3"/>
<evidence type="ECO:0000256" key="2">
    <source>
        <dbReference type="ARBA" id="ARBA00022475"/>
    </source>
</evidence>
<reference evidence="7 8" key="1">
    <citation type="submission" date="2015-07" db="EMBL/GenBank/DDBJ databases">
        <title>Genome sequencing of Kibdelosporangium phytohabitans.</title>
        <authorList>
            <person name="Qin S."/>
            <person name="Xing K."/>
        </authorList>
    </citation>
    <scope>NUCLEOTIDE SEQUENCE [LARGE SCALE GENOMIC DNA]</scope>
    <source>
        <strain evidence="7 8">KLBMP1111</strain>
    </source>
</reference>
<keyword evidence="3 6" id="KW-0812">Transmembrane</keyword>
<dbReference type="CDD" id="cd16914">
    <property type="entry name" value="EcfT"/>
    <property type="match status" value="1"/>
</dbReference>